<evidence type="ECO:0000313" key="11">
    <source>
        <dbReference type="EMBL" id="EDO18229.1"/>
    </source>
</evidence>
<dbReference type="HOGENOM" id="CLU_049413_3_8_1"/>
<evidence type="ECO:0000313" key="12">
    <source>
        <dbReference type="Proteomes" id="UP000000267"/>
    </source>
</evidence>
<dbReference type="PhylomeDB" id="A7THR3"/>
<evidence type="ECO:0000256" key="9">
    <source>
        <dbReference type="ARBA" id="ARBA00047337"/>
    </source>
</evidence>
<evidence type="ECO:0000256" key="6">
    <source>
        <dbReference type="ARBA" id="ARBA00022832"/>
    </source>
</evidence>
<dbReference type="GO" id="GO:0052689">
    <property type="term" value="F:carboxylic ester hydrolase activity"/>
    <property type="evidence" value="ECO:0007669"/>
    <property type="project" value="UniProtKB-KW"/>
</dbReference>
<dbReference type="eggNOG" id="KOG2112">
    <property type="taxonomic scope" value="Eukaryota"/>
</dbReference>
<dbReference type="STRING" id="436907.A7THR3"/>
<dbReference type="Pfam" id="PF02230">
    <property type="entry name" value="Abhydrolase_2"/>
    <property type="match status" value="1"/>
</dbReference>
<accession>A7THR3</accession>
<dbReference type="OMA" id="WYDILAM"/>
<evidence type="ECO:0000256" key="5">
    <source>
        <dbReference type="ARBA" id="ARBA00022801"/>
    </source>
</evidence>
<evidence type="ECO:0000259" key="10">
    <source>
        <dbReference type="Pfam" id="PF02230"/>
    </source>
</evidence>
<dbReference type="KEGG" id="vpo:Kpol_543p59"/>
<comment type="function">
    <text evidence="7">Hydrolyzes fatty acids from S-acylated cysteine residues in proteins with a strong preference for palmitoylated G-alpha proteins over other acyl substrates. Mediates the deacylation of G-alpha proteins such as GPA1 in vivo, but has weak or no activity toward palmitoylated Ras proteins. Has weak lysophospholipase activity in vitro; however such activity may not exist in vivo.</text>
</comment>
<evidence type="ECO:0000256" key="8">
    <source>
        <dbReference type="ARBA" id="ARBA00031195"/>
    </source>
</evidence>
<dbReference type="PANTHER" id="PTHR10655">
    <property type="entry name" value="LYSOPHOSPHOLIPASE-RELATED"/>
    <property type="match status" value="1"/>
</dbReference>
<keyword evidence="4" id="KW-0719">Serine esterase</keyword>
<dbReference type="GO" id="GO:0008474">
    <property type="term" value="F:palmitoyl-(protein) hydrolase activity"/>
    <property type="evidence" value="ECO:0007669"/>
    <property type="project" value="UniProtKB-EC"/>
</dbReference>
<dbReference type="InterPro" id="IPR050565">
    <property type="entry name" value="LYPA1-2/EST-like"/>
</dbReference>
<dbReference type="GO" id="GO:0006631">
    <property type="term" value="P:fatty acid metabolic process"/>
    <property type="evidence" value="ECO:0007669"/>
    <property type="project" value="UniProtKB-KW"/>
</dbReference>
<protein>
    <recommendedName>
        <fullName evidence="3">Acyl-protein thioesterase 1</fullName>
        <ecNumber evidence="2">3.1.2.22</ecNumber>
    </recommendedName>
    <alternativeName>
        <fullName evidence="8">Palmitoyl-protein hydrolase</fullName>
    </alternativeName>
</protein>
<proteinExistence type="inferred from homology"/>
<dbReference type="InParanoid" id="A7THR3"/>
<dbReference type="Gene3D" id="3.40.50.1820">
    <property type="entry name" value="alpha/beta hydrolase"/>
    <property type="match status" value="1"/>
</dbReference>
<evidence type="ECO:0000256" key="4">
    <source>
        <dbReference type="ARBA" id="ARBA00022487"/>
    </source>
</evidence>
<evidence type="ECO:0000256" key="1">
    <source>
        <dbReference type="ARBA" id="ARBA00006499"/>
    </source>
</evidence>
<reference evidence="11 12" key="1">
    <citation type="journal article" date="2007" name="Proc. Natl. Acad. Sci. U.S.A.">
        <title>Independent sorting-out of thousands of duplicated gene pairs in two yeast species descended from a whole-genome duplication.</title>
        <authorList>
            <person name="Scannell D.R."/>
            <person name="Frank A.C."/>
            <person name="Conant G.C."/>
            <person name="Byrne K.P."/>
            <person name="Woolfit M."/>
            <person name="Wolfe K.H."/>
        </authorList>
    </citation>
    <scope>NUCLEOTIDE SEQUENCE [LARGE SCALE GENOMIC DNA]</scope>
    <source>
        <strain evidence="12">ATCC 22028 / DSM 70294 / BCRC 21397 / CBS 2163 / NBRC 10782 / NRRL Y-8283 / UCD 57-17</strain>
    </source>
</reference>
<dbReference type="OrthoDB" id="2418081at2759"/>
<dbReference type="FunCoup" id="A7THR3">
    <property type="interactions" value="484"/>
</dbReference>
<feature type="domain" description="Phospholipase/carboxylesterase/thioesterase" evidence="10">
    <location>
        <begin position="11"/>
        <end position="225"/>
    </location>
</feature>
<dbReference type="InterPro" id="IPR029058">
    <property type="entry name" value="AB_hydrolase_fold"/>
</dbReference>
<gene>
    <name evidence="11" type="ORF">Kpol_543p59</name>
</gene>
<keyword evidence="6" id="KW-0443">Lipid metabolism</keyword>
<keyword evidence="5" id="KW-0378">Hydrolase</keyword>
<sequence>MSKLSAVNYASKLQPAKQVLIVFHGLGDTGNGWSFLAEYLQRDPAFSHTKFVFPNAPVMPITANGGMSMPGWFDILEWNLSSSNVDSTGFLKSLKLVESFVKQEVDAGMDPSQIIVGGFSQGAALSLASSVTLPYKIGGFVSLSGFCIIPSILLNMKNDKNLSTPIFHGHGDMDPIVPFPVGKMSSEFFTEKCGMQNYSFNTYRGLEHSTSLEEINELVTFIKKTWNI</sequence>
<organism evidence="12">
    <name type="scientific">Vanderwaltozyma polyspora (strain ATCC 22028 / DSM 70294 / BCRC 21397 / CBS 2163 / NBRC 10782 / NRRL Y-8283 / UCD 57-17)</name>
    <name type="common">Kluyveromyces polysporus</name>
    <dbReference type="NCBI Taxonomy" id="436907"/>
    <lineage>
        <taxon>Eukaryota</taxon>
        <taxon>Fungi</taxon>
        <taxon>Dikarya</taxon>
        <taxon>Ascomycota</taxon>
        <taxon>Saccharomycotina</taxon>
        <taxon>Saccharomycetes</taxon>
        <taxon>Saccharomycetales</taxon>
        <taxon>Saccharomycetaceae</taxon>
        <taxon>Vanderwaltozyma</taxon>
    </lineage>
</organism>
<dbReference type="GO" id="GO:0005737">
    <property type="term" value="C:cytoplasm"/>
    <property type="evidence" value="ECO:0007669"/>
    <property type="project" value="TreeGrafter"/>
</dbReference>
<dbReference type="Proteomes" id="UP000000267">
    <property type="component" value="Unassembled WGS sequence"/>
</dbReference>
<comment type="similarity">
    <text evidence="1">Belongs to the AB hydrolase superfamily. AB hydrolase 2 family.</text>
</comment>
<comment type="catalytic activity">
    <reaction evidence="9">
        <text>S-hexadecanoyl-L-cysteinyl-[protein] + H2O = L-cysteinyl-[protein] + hexadecanoate + H(+)</text>
        <dbReference type="Rhea" id="RHEA:19233"/>
        <dbReference type="Rhea" id="RHEA-COMP:10131"/>
        <dbReference type="Rhea" id="RHEA-COMP:11032"/>
        <dbReference type="ChEBI" id="CHEBI:7896"/>
        <dbReference type="ChEBI" id="CHEBI:15377"/>
        <dbReference type="ChEBI" id="CHEBI:15378"/>
        <dbReference type="ChEBI" id="CHEBI:29950"/>
        <dbReference type="ChEBI" id="CHEBI:74151"/>
        <dbReference type="EC" id="3.1.2.22"/>
    </reaction>
</comment>
<dbReference type="SUPFAM" id="SSF53474">
    <property type="entry name" value="alpha/beta-Hydrolases"/>
    <property type="match status" value="1"/>
</dbReference>
<keyword evidence="6" id="KW-0276">Fatty acid metabolism</keyword>
<dbReference type="AlphaFoldDB" id="A7THR3"/>
<dbReference type="GeneID" id="5546504"/>
<dbReference type="InterPro" id="IPR003140">
    <property type="entry name" value="PLipase/COase/thioEstase"/>
</dbReference>
<evidence type="ECO:0000256" key="3">
    <source>
        <dbReference type="ARBA" id="ARBA00014923"/>
    </source>
</evidence>
<dbReference type="EC" id="3.1.2.22" evidence="2"/>
<evidence type="ECO:0000256" key="2">
    <source>
        <dbReference type="ARBA" id="ARBA00012423"/>
    </source>
</evidence>
<dbReference type="PANTHER" id="PTHR10655:SF17">
    <property type="entry name" value="LYSOPHOSPHOLIPASE-LIKE PROTEIN 1"/>
    <property type="match status" value="1"/>
</dbReference>
<dbReference type="RefSeq" id="XP_001646087.1">
    <property type="nucleotide sequence ID" value="XM_001646037.1"/>
</dbReference>
<evidence type="ECO:0000256" key="7">
    <source>
        <dbReference type="ARBA" id="ARBA00029392"/>
    </source>
</evidence>
<name>A7THR3_VANPO</name>
<keyword evidence="12" id="KW-1185">Reference proteome</keyword>
<dbReference type="EMBL" id="DS480392">
    <property type="protein sequence ID" value="EDO18229.1"/>
    <property type="molecule type" value="Genomic_DNA"/>
</dbReference>